<dbReference type="RefSeq" id="WP_213943522.1">
    <property type="nucleotide sequence ID" value="NZ_JAHBGI010000004.1"/>
</dbReference>
<evidence type="ECO:0000313" key="3">
    <source>
        <dbReference type="Proteomes" id="UP001319104"/>
    </source>
</evidence>
<dbReference type="PANTHER" id="PTHR33877">
    <property type="entry name" value="SLL1193 PROTEIN"/>
    <property type="match status" value="1"/>
</dbReference>
<feature type="domain" description="HNH nuclease" evidence="1">
    <location>
        <begin position="71"/>
        <end position="121"/>
    </location>
</feature>
<dbReference type="InterPro" id="IPR003615">
    <property type="entry name" value="HNH_nuc"/>
</dbReference>
<dbReference type="CDD" id="cd00085">
    <property type="entry name" value="HNHc"/>
    <property type="match status" value="1"/>
</dbReference>
<dbReference type="InterPro" id="IPR052892">
    <property type="entry name" value="NA-targeting_endonuclease"/>
</dbReference>
<protein>
    <submittedName>
        <fullName evidence="2">HNH endonuclease</fullName>
    </submittedName>
</protein>
<accession>A0AAP2CE39</accession>
<dbReference type="PANTHER" id="PTHR33877:SF2">
    <property type="entry name" value="OS07G0170200 PROTEIN"/>
    <property type="match status" value="1"/>
</dbReference>
<evidence type="ECO:0000313" key="2">
    <source>
        <dbReference type="EMBL" id="MBS9522628.1"/>
    </source>
</evidence>
<dbReference type="EMBL" id="JAHCMY010000001">
    <property type="protein sequence ID" value="MBS9522628.1"/>
    <property type="molecule type" value="Genomic_DNA"/>
</dbReference>
<dbReference type="Gene3D" id="1.10.30.50">
    <property type="match status" value="1"/>
</dbReference>
<name>A0AAP2CE39_9BACT</name>
<keyword evidence="2" id="KW-0255">Endonuclease</keyword>
<sequence>MEKKVLVLNLDHTPVAIVTVQKAIVLTILDKASPLATYSYLSIRTVDRTFVYPAVIRLREYKNVPYRGVMLSRHNLFRRDRNACQYCGSGKHLTIDHVIPRSKGGKTEWKNLVTACHRCNTQKGDRSVEQVGFSLKHPPFKPTLKMFLAEYAEKNAEEWMPFLGVKEMG</sequence>
<dbReference type="AlphaFoldDB" id="A0AAP2CE39"/>
<keyword evidence="2" id="KW-0378">Hydrolase</keyword>
<dbReference type="Proteomes" id="UP001319104">
    <property type="component" value="Unassembled WGS sequence"/>
</dbReference>
<gene>
    <name evidence="2" type="ORF">KI659_01250</name>
</gene>
<dbReference type="InterPro" id="IPR029471">
    <property type="entry name" value="HNH_5"/>
</dbReference>
<reference evidence="2 3" key="1">
    <citation type="submission" date="2021-05" db="EMBL/GenBank/DDBJ databases">
        <authorList>
            <person name="Zhang Z.D."/>
            <person name="Osman G."/>
        </authorList>
    </citation>
    <scope>NUCLEOTIDE SEQUENCE [LARGE SCALE GENOMIC DNA]</scope>
    <source>
        <strain evidence="2 3">KCTC 32217</strain>
    </source>
</reference>
<organism evidence="2 3">
    <name type="scientific">Litoribacter ruber</name>
    <dbReference type="NCBI Taxonomy" id="702568"/>
    <lineage>
        <taxon>Bacteria</taxon>
        <taxon>Pseudomonadati</taxon>
        <taxon>Bacteroidota</taxon>
        <taxon>Cytophagia</taxon>
        <taxon>Cytophagales</taxon>
        <taxon>Cyclobacteriaceae</taxon>
        <taxon>Litoribacter</taxon>
    </lineage>
</organism>
<comment type="caution">
    <text evidence="2">The sequence shown here is derived from an EMBL/GenBank/DDBJ whole genome shotgun (WGS) entry which is preliminary data.</text>
</comment>
<dbReference type="Pfam" id="PF14279">
    <property type="entry name" value="HNH_5"/>
    <property type="match status" value="1"/>
</dbReference>
<keyword evidence="2" id="KW-0540">Nuclease</keyword>
<proteinExistence type="predicted"/>
<dbReference type="GO" id="GO:0004519">
    <property type="term" value="F:endonuclease activity"/>
    <property type="evidence" value="ECO:0007669"/>
    <property type="project" value="UniProtKB-KW"/>
</dbReference>
<dbReference type="SMART" id="SM00507">
    <property type="entry name" value="HNHc"/>
    <property type="match status" value="1"/>
</dbReference>
<evidence type="ECO:0000259" key="1">
    <source>
        <dbReference type="SMART" id="SM00507"/>
    </source>
</evidence>
<keyword evidence="3" id="KW-1185">Reference proteome</keyword>